<evidence type="ECO:0000313" key="2">
    <source>
        <dbReference type="Proteomes" id="UP001732700"/>
    </source>
</evidence>
<keyword evidence="2" id="KW-1185">Reference proteome</keyword>
<dbReference type="EnsemblPlants" id="AVESA.00010b.r2.7AG1221540.1">
    <property type="protein sequence ID" value="AVESA.00010b.r2.7AG1221540.1.CDS.1"/>
    <property type="gene ID" value="AVESA.00010b.r2.7AG1221540"/>
</dbReference>
<accession>A0ACD5ZNS2</accession>
<reference evidence="1" key="2">
    <citation type="submission" date="2025-09" db="UniProtKB">
        <authorList>
            <consortium name="EnsemblPlants"/>
        </authorList>
    </citation>
    <scope>IDENTIFICATION</scope>
</reference>
<organism evidence="1 2">
    <name type="scientific">Avena sativa</name>
    <name type="common">Oat</name>
    <dbReference type="NCBI Taxonomy" id="4498"/>
    <lineage>
        <taxon>Eukaryota</taxon>
        <taxon>Viridiplantae</taxon>
        <taxon>Streptophyta</taxon>
        <taxon>Embryophyta</taxon>
        <taxon>Tracheophyta</taxon>
        <taxon>Spermatophyta</taxon>
        <taxon>Magnoliopsida</taxon>
        <taxon>Liliopsida</taxon>
        <taxon>Poales</taxon>
        <taxon>Poaceae</taxon>
        <taxon>BOP clade</taxon>
        <taxon>Pooideae</taxon>
        <taxon>Poodae</taxon>
        <taxon>Poeae</taxon>
        <taxon>Poeae Chloroplast Group 1 (Aveneae type)</taxon>
        <taxon>Aveninae</taxon>
        <taxon>Avena</taxon>
    </lineage>
</organism>
<proteinExistence type="predicted"/>
<name>A0ACD5ZNS2_AVESA</name>
<protein>
    <submittedName>
        <fullName evidence="1">Uncharacterized protein</fullName>
    </submittedName>
</protein>
<reference evidence="1" key="1">
    <citation type="submission" date="2021-05" db="EMBL/GenBank/DDBJ databases">
        <authorList>
            <person name="Scholz U."/>
            <person name="Mascher M."/>
            <person name="Fiebig A."/>
        </authorList>
    </citation>
    <scope>NUCLEOTIDE SEQUENCE [LARGE SCALE GENOMIC DNA]</scope>
</reference>
<dbReference type="Proteomes" id="UP001732700">
    <property type="component" value="Chromosome 7A"/>
</dbReference>
<evidence type="ECO:0000313" key="1">
    <source>
        <dbReference type="EnsemblPlants" id="AVESA.00010b.r2.7AG1221540.1.CDS.1"/>
    </source>
</evidence>
<sequence>MENRFQKLREEGSKGKRANALILEEFQWDNEWVDINAELVHQNVDVDGSNSLRWSHVDEAVGATEGLQGRNFPRRARGDAHASQSSRPIVPYITYGRRPRNLIVNDPELRAELEEEIDDSDMETDDDDNDDSAHPPEKDQEFEVDID</sequence>